<protein>
    <recommendedName>
        <fullName evidence="1">Helix-turn-helix domain-containing protein</fullName>
    </recommendedName>
</protein>
<dbReference type="Pfam" id="PF12728">
    <property type="entry name" value="HTH_17"/>
    <property type="match status" value="1"/>
</dbReference>
<accession>A0ABP8RLT3</accession>
<evidence type="ECO:0000313" key="3">
    <source>
        <dbReference type="Proteomes" id="UP001501598"/>
    </source>
</evidence>
<sequence length="59" mass="6725">MERQLLTAEEVAEVLHIGRTRVYELIYAGQLQSIKIGRLRRVPVSAVEEFIRQMVGEAA</sequence>
<dbReference type="Proteomes" id="UP001501598">
    <property type="component" value="Unassembled WGS sequence"/>
</dbReference>
<gene>
    <name evidence="2" type="ORF">GCM10023175_16740</name>
</gene>
<reference evidence="3" key="1">
    <citation type="journal article" date="2019" name="Int. J. Syst. Evol. Microbiol.">
        <title>The Global Catalogue of Microorganisms (GCM) 10K type strain sequencing project: providing services to taxonomists for standard genome sequencing and annotation.</title>
        <authorList>
            <consortium name="The Broad Institute Genomics Platform"/>
            <consortium name="The Broad Institute Genome Sequencing Center for Infectious Disease"/>
            <person name="Wu L."/>
            <person name="Ma J."/>
        </authorList>
    </citation>
    <scope>NUCLEOTIDE SEQUENCE [LARGE SCALE GENOMIC DNA]</scope>
    <source>
        <strain evidence="3">JCM 17906</strain>
    </source>
</reference>
<feature type="domain" description="Helix-turn-helix" evidence="1">
    <location>
        <begin position="5"/>
        <end position="53"/>
    </location>
</feature>
<name>A0ABP8RLT3_9PSEU</name>
<proteinExistence type="predicted"/>
<dbReference type="RefSeq" id="WP_181781923.1">
    <property type="nucleotide sequence ID" value="NZ_BAABGT010000024.1"/>
</dbReference>
<keyword evidence="3" id="KW-1185">Reference proteome</keyword>
<dbReference type="InterPro" id="IPR041657">
    <property type="entry name" value="HTH_17"/>
</dbReference>
<comment type="caution">
    <text evidence="2">The sequence shown here is derived from an EMBL/GenBank/DDBJ whole genome shotgun (WGS) entry which is preliminary data.</text>
</comment>
<dbReference type="NCBIfam" id="TIGR01764">
    <property type="entry name" value="excise"/>
    <property type="match status" value="1"/>
</dbReference>
<organism evidence="2 3">
    <name type="scientific">Pseudonocardia xishanensis</name>
    <dbReference type="NCBI Taxonomy" id="630995"/>
    <lineage>
        <taxon>Bacteria</taxon>
        <taxon>Bacillati</taxon>
        <taxon>Actinomycetota</taxon>
        <taxon>Actinomycetes</taxon>
        <taxon>Pseudonocardiales</taxon>
        <taxon>Pseudonocardiaceae</taxon>
        <taxon>Pseudonocardia</taxon>
    </lineage>
</organism>
<dbReference type="InterPro" id="IPR010093">
    <property type="entry name" value="SinI_DNA-bd"/>
</dbReference>
<evidence type="ECO:0000259" key="1">
    <source>
        <dbReference type="Pfam" id="PF12728"/>
    </source>
</evidence>
<evidence type="ECO:0000313" key="2">
    <source>
        <dbReference type="EMBL" id="GAA4541994.1"/>
    </source>
</evidence>
<dbReference type="EMBL" id="BAABGT010000024">
    <property type="protein sequence ID" value="GAA4541994.1"/>
    <property type="molecule type" value="Genomic_DNA"/>
</dbReference>